<reference evidence="12 13" key="1">
    <citation type="submission" date="2018-06" db="EMBL/GenBank/DDBJ databases">
        <title>Genomic Encyclopedia of Type Strains, Phase IV (KMG-IV): sequencing the most valuable type-strain genomes for metagenomic binning, comparative biology and taxonomic classification.</title>
        <authorList>
            <person name="Goeker M."/>
        </authorList>
    </citation>
    <scope>NUCLEOTIDE SEQUENCE [LARGE SCALE GENOMIC DNA]</scope>
    <source>
        <strain evidence="12 13">DSM 25619</strain>
    </source>
</reference>
<dbReference type="AlphaFoldDB" id="A0A366DPG4"/>
<evidence type="ECO:0000256" key="9">
    <source>
        <dbReference type="ARBA" id="ARBA00023014"/>
    </source>
</evidence>
<dbReference type="InterPro" id="IPR015421">
    <property type="entry name" value="PyrdxlP-dep_Trfase_major"/>
</dbReference>
<dbReference type="InterPro" id="IPR000192">
    <property type="entry name" value="Aminotrans_V_dom"/>
</dbReference>
<dbReference type="PANTHER" id="PTHR11601">
    <property type="entry name" value="CYSTEINE DESULFURYLASE FAMILY MEMBER"/>
    <property type="match status" value="1"/>
</dbReference>
<comment type="function">
    <text evidence="2">Catalyzes the removal of elemental sulfur atoms from cysteine to produce alanine. Seems to participate in the biosynthesis of the nitrogenase metalloclusters by providing the inorganic sulfur required for the Fe-S core formation.</text>
</comment>
<comment type="caution">
    <text evidence="12">The sequence shown here is derived from an EMBL/GenBank/DDBJ whole genome shotgun (WGS) entry which is preliminary data.</text>
</comment>
<evidence type="ECO:0000256" key="2">
    <source>
        <dbReference type="ARBA" id="ARBA00003120"/>
    </source>
</evidence>
<keyword evidence="6" id="KW-0479">Metal-binding</keyword>
<feature type="domain" description="Aminotransferase class V" evidence="11">
    <location>
        <begin position="6"/>
        <end position="373"/>
    </location>
</feature>
<dbReference type="Gene3D" id="3.90.1150.10">
    <property type="entry name" value="Aspartate Aminotransferase, domain 1"/>
    <property type="match status" value="1"/>
</dbReference>
<dbReference type="RefSeq" id="WP_113945741.1">
    <property type="nucleotide sequence ID" value="NZ_JBHEEG010000001.1"/>
</dbReference>
<sequence length="404" mass="42112">MSKPRIYFDYNASAPLSEAAREAVIAALQITGNPSSVHQEGRASRALIEAARRDVAALCNAKPDHVFFTSGATEAATTLLTPVYKMGRSELRLSHLYVSATEHPCMLSGGRFAAENMTVLPVDHQGIVDLDVLEQALKAHDKSKGLPLVAVQWANNETGVIQPVAKIGALVKAAGGFFIVDAVQAAGRIALDIAAASADYLILSSHKIGGPKGVGAVVAISDLVMPSALVRGGGQEKGHRAGTEALPLIAGFGAAAREALAAQQEGSNLPRWSDTIRTTIENGVRRLAGDVVVHGAATDRLPNTSFISLPGMKAETMQIAFDLGGIALSAGSACSSGKVGPSHVLAAMGFDDECGALRVSTEKSATMQDAEAFLTIFERLVARRDQTRSQVQAPLLGESENSAA</sequence>
<accession>A0A366DPG4</accession>
<keyword evidence="9" id="KW-0411">Iron-sulfur</keyword>
<proteinExistence type="inferred from homology"/>
<comment type="catalytic activity">
    <reaction evidence="10">
        <text>(sulfur carrier)-H + L-cysteine = (sulfur carrier)-SH + L-alanine</text>
        <dbReference type="Rhea" id="RHEA:43892"/>
        <dbReference type="Rhea" id="RHEA-COMP:14737"/>
        <dbReference type="Rhea" id="RHEA-COMP:14739"/>
        <dbReference type="ChEBI" id="CHEBI:29917"/>
        <dbReference type="ChEBI" id="CHEBI:35235"/>
        <dbReference type="ChEBI" id="CHEBI:57972"/>
        <dbReference type="ChEBI" id="CHEBI:64428"/>
        <dbReference type="EC" id="2.8.1.7"/>
    </reaction>
</comment>
<dbReference type="Pfam" id="PF00266">
    <property type="entry name" value="Aminotran_5"/>
    <property type="match status" value="1"/>
</dbReference>
<dbReference type="OrthoDB" id="9808002at2"/>
<keyword evidence="7" id="KW-0663">Pyridoxal phosphate</keyword>
<evidence type="ECO:0000256" key="6">
    <source>
        <dbReference type="ARBA" id="ARBA00022723"/>
    </source>
</evidence>
<evidence type="ECO:0000256" key="3">
    <source>
        <dbReference type="ARBA" id="ARBA00006490"/>
    </source>
</evidence>
<dbReference type="Gene3D" id="1.10.260.50">
    <property type="match status" value="1"/>
</dbReference>
<dbReference type="GO" id="GO:0031071">
    <property type="term" value="F:cysteine desulfurase activity"/>
    <property type="evidence" value="ECO:0007669"/>
    <property type="project" value="UniProtKB-EC"/>
</dbReference>
<keyword evidence="8" id="KW-0408">Iron</keyword>
<dbReference type="InterPro" id="IPR015424">
    <property type="entry name" value="PyrdxlP-dep_Trfase"/>
</dbReference>
<name>A0A366DPG4_9HYPH</name>
<evidence type="ECO:0000256" key="4">
    <source>
        <dbReference type="ARBA" id="ARBA00013558"/>
    </source>
</evidence>
<dbReference type="EMBL" id="QNRH01000008">
    <property type="protein sequence ID" value="RBO91993.1"/>
    <property type="molecule type" value="Genomic_DNA"/>
</dbReference>
<dbReference type="Proteomes" id="UP000252893">
    <property type="component" value="Unassembled WGS sequence"/>
</dbReference>
<dbReference type="SUPFAM" id="SSF53383">
    <property type="entry name" value="PLP-dependent transferases"/>
    <property type="match status" value="1"/>
</dbReference>
<organism evidence="12 13">
    <name type="scientific">Pseudochrobactrum asaccharolyticum</name>
    <dbReference type="NCBI Taxonomy" id="354351"/>
    <lineage>
        <taxon>Bacteria</taxon>
        <taxon>Pseudomonadati</taxon>
        <taxon>Pseudomonadota</taxon>
        <taxon>Alphaproteobacteria</taxon>
        <taxon>Hyphomicrobiales</taxon>
        <taxon>Brucellaceae</taxon>
        <taxon>Pseudochrobactrum</taxon>
    </lineage>
</organism>
<dbReference type="Gene3D" id="3.40.640.10">
    <property type="entry name" value="Type I PLP-dependent aspartate aminotransferase-like (Major domain)"/>
    <property type="match status" value="1"/>
</dbReference>
<gene>
    <name evidence="12" type="ORF">DFR47_108139</name>
</gene>
<evidence type="ECO:0000313" key="13">
    <source>
        <dbReference type="Proteomes" id="UP000252893"/>
    </source>
</evidence>
<comment type="cofactor">
    <cofactor evidence="1">
        <name>pyridoxal 5'-phosphate</name>
        <dbReference type="ChEBI" id="CHEBI:597326"/>
    </cofactor>
</comment>
<evidence type="ECO:0000259" key="11">
    <source>
        <dbReference type="Pfam" id="PF00266"/>
    </source>
</evidence>
<evidence type="ECO:0000256" key="5">
    <source>
        <dbReference type="ARBA" id="ARBA00022679"/>
    </source>
</evidence>
<dbReference type="InterPro" id="IPR016454">
    <property type="entry name" value="Cysteine_dSase"/>
</dbReference>
<evidence type="ECO:0000313" key="12">
    <source>
        <dbReference type="EMBL" id="RBO91993.1"/>
    </source>
</evidence>
<keyword evidence="5" id="KW-0808">Transferase</keyword>
<keyword evidence="13" id="KW-1185">Reference proteome</keyword>
<evidence type="ECO:0000256" key="1">
    <source>
        <dbReference type="ARBA" id="ARBA00001933"/>
    </source>
</evidence>
<dbReference type="InterPro" id="IPR015422">
    <property type="entry name" value="PyrdxlP-dep_Trfase_small"/>
</dbReference>
<dbReference type="GO" id="GO:0051536">
    <property type="term" value="F:iron-sulfur cluster binding"/>
    <property type="evidence" value="ECO:0007669"/>
    <property type="project" value="UniProtKB-KW"/>
</dbReference>
<evidence type="ECO:0000256" key="8">
    <source>
        <dbReference type="ARBA" id="ARBA00023004"/>
    </source>
</evidence>
<evidence type="ECO:0000256" key="10">
    <source>
        <dbReference type="ARBA" id="ARBA00050776"/>
    </source>
</evidence>
<protein>
    <recommendedName>
        <fullName evidence="4">Cysteine desulfurase</fullName>
    </recommendedName>
</protein>
<dbReference type="PIRSF" id="PIRSF005572">
    <property type="entry name" value="NifS"/>
    <property type="match status" value="1"/>
</dbReference>
<dbReference type="GO" id="GO:0046872">
    <property type="term" value="F:metal ion binding"/>
    <property type="evidence" value="ECO:0007669"/>
    <property type="project" value="UniProtKB-KW"/>
</dbReference>
<dbReference type="PANTHER" id="PTHR11601:SF34">
    <property type="entry name" value="CYSTEINE DESULFURASE"/>
    <property type="match status" value="1"/>
</dbReference>
<evidence type="ECO:0000256" key="7">
    <source>
        <dbReference type="ARBA" id="ARBA00022898"/>
    </source>
</evidence>
<comment type="similarity">
    <text evidence="3">Belongs to the class-V pyridoxal-phosphate-dependent aminotransferase family. NifS/IscS subfamily.</text>
</comment>